<name>A0A9D4SQU4_RHISA</name>
<evidence type="ECO:0000313" key="2">
    <source>
        <dbReference type="Proteomes" id="UP000821837"/>
    </source>
</evidence>
<protein>
    <submittedName>
        <fullName evidence="1">Uncharacterized protein</fullName>
    </submittedName>
</protein>
<evidence type="ECO:0000313" key="1">
    <source>
        <dbReference type="EMBL" id="KAH7939562.1"/>
    </source>
</evidence>
<dbReference type="AlphaFoldDB" id="A0A9D4SQU4"/>
<sequence>MERTKNTRASRRPQSTGIVIEVNQLIQSEHFGISTLHVLHSRLKTVKAELVALNAELETFMTAGGQVAEDYNSVMENEDVATSVLALLEHHMDRLKVFRRLRWRIRLPPLMGTHQRPQIENLRGLSILQIR</sequence>
<reference evidence="1" key="2">
    <citation type="submission" date="2021-09" db="EMBL/GenBank/DDBJ databases">
        <authorList>
            <person name="Jia N."/>
            <person name="Wang J."/>
            <person name="Shi W."/>
            <person name="Du L."/>
            <person name="Sun Y."/>
            <person name="Zhan W."/>
            <person name="Jiang J."/>
            <person name="Wang Q."/>
            <person name="Zhang B."/>
            <person name="Ji P."/>
            <person name="Sakyi L.B."/>
            <person name="Cui X."/>
            <person name="Yuan T."/>
            <person name="Jiang B."/>
            <person name="Yang W."/>
            <person name="Lam T.T.-Y."/>
            <person name="Chang Q."/>
            <person name="Ding S."/>
            <person name="Wang X."/>
            <person name="Zhu J."/>
            <person name="Ruan X."/>
            <person name="Zhao L."/>
            <person name="Wei J."/>
            <person name="Que T."/>
            <person name="Du C."/>
            <person name="Cheng J."/>
            <person name="Dai P."/>
            <person name="Han X."/>
            <person name="Huang E."/>
            <person name="Gao Y."/>
            <person name="Liu J."/>
            <person name="Shao H."/>
            <person name="Ye R."/>
            <person name="Li L."/>
            <person name="Wei W."/>
            <person name="Wang X."/>
            <person name="Wang C."/>
            <person name="Huo Q."/>
            <person name="Li W."/>
            <person name="Guo W."/>
            <person name="Chen H."/>
            <person name="Chen S."/>
            <person name="Zhou L."/>
            <person name="Zhou L."/>
            <person name="Ni X."/>
            <person name="Tian J."/>
            <person name="Zhou Y."/>
            <person name="Sheng Y."/>
            <person name="Liu T."/>
            <person name="Pan Y."/>
            <person name="Xia L."/>
            <person name="Li J."/>
            <person name="Zhao F."/>
            <person name="Cao W."/>
        </authorList>
    </citation>
    <scope>NUCLEOTIDE SEQUENCE</scope>
    <source>
        <strain evidence="1">Rsan-2018</strain>
        <tissue evidence="1">Larvae</tissue>
    </source>
</reference>
<comment type="caution">
    <text evidence="1">The sequence shown here is derived from an EMBL/GenBank/DDBJ whole genome shotgun (WGS) entry which is preliminary data.</text>
</comment>
<dbReference type="Proteomes" id="UP000821837">
    <property type="component" value="Chromosome 8"/>
</dbReference>
<keyword evidence="2" id="KW-1185">Reference proteome</keyword>
<gene>
    <name evidence="1" type="ORF">HPB52_013694</name>
</gene>
<dbReference type="EMBL" id="JABSTV010001254">
    <property type="protein sequence ID" value="KAH7939562.1"/>
    <property type="molecule type" value="Genomic_DNA"/>
</dbReference>
<organism evidence="1 2">
    <name type="scientific">Rhipicephalus sanguineus</name>
    <name type="common">Brown dog tick</name>
    <name type="synonym">Ixodes sanguineus</name>
    <dbReference type="NCBI Taxonomy" id="34632"/>
    <lineage>
        <taxon>Eukaryota</taxon>
        <taxon>Metazoa</taxon>
        <taxon>Ecdysozoa</taxon>
        <taxon>Arthropoda</taxon>
        <taxon>Chelicerata</taxon>
        <taxon>Arachnida</taxon>
        <taxon>Acari</taxon>
        <taxon>Parasitiformes</taxon>
        <taxon>Ixodida</taxon>
        <taxon>Ixodoidea</taxon>
        <taxon>Ixodidae</taxon>
        <taxon>Rhipicephalinae</taxon>
        <taxon>Rhipicephalus</taxon>
        <taxon>Rhipicephalus</taxon>
    </lineage>
</organism>
<proteinExistence type="predicted"/>
<accession>A0A9D4SQU4</accession>
<reference evidence="1" key="1">
    <citation type="journal article" date="2020" name="Cell">
        <title>Large-Scale Comparative Analyses of Tick Genomes Elucidate Their Genetic Diversity and Vector Capacities.</title>
        <authorList>
            <consortium name="Tick Genome and Microbiome Consortium (TIGMIC)"/>
            <person name="Jia N."/>
            <person name="Wang J."/>
            <person name="Shi W."/>
            <person name="Du L."/>
            <person name="Sun Y."/>
            <person name="Zhan W."/>
            <person name="Jiang J.F."/>
            <person name="Wang Q."/>
            <person name="Zhang B."/>
            <person name="Ji P."/>
            <person name="Bell-Sakyi L."/>
            <person name="Cui X.M."/>
            <person name="Yuan T.T."/>
            <person name="Jiang B.G."/>
            <person name="Yang W.F."/>
            <person name="Lam T.T."/>
            <person name="Chang Q.C."/>
            <person name="Ding S.J."/>
            <person name="Wang X.J."/>
            <person name="Zhu J.G."/>
            <person name="Ruan X.D."/>
            <person name="Zhao L."/>
            <person name="Wei J.T."/>
            <person name="Ye R.Z."/>
            <person name="Que T.C."/>
            <person name="Du C.H."/>
            <person name="Zhou Y.H."/>
            <person name="Cheng J.X."/>
            <person name="Dai P.F."/>
            <person name="Guo W.B."/>
            <person name="Han X.H."/>
            <person name="Huang E.J."/>
            <person name="Li L.F."/>
            <person name="Wei W."/>
            <person name="Gao Y.C."/>
            <person name="Liu J.Z."/>
            <person name="Shao H.Z."/>
            <person name="Wang X."/>
            <person name="Wang C.C."/>
            <person name="Yang T.C."/>
            <person name="Huo Q.B."/>
            <person name="Li W."/>
            <person name="Chen H.Y."/>
            <person name="Chen S.E."/>
            <person name="Zhou L.G."/>
            <person name="Ni X.B."/>
            <person name="Tian J.H."/>
            <person name="Sheng Y."/>
            <person name="Liu T."/>
            <person name="Pan Y.S."/>
            <person name="Xia L.Y."/>
            <person name="Li J."/>
            <person name="Zhao F."/>
            <person name="Cao W.C."/>
        </authorList>
    </citation>
    <scope>NUCLEOTIDE SEQUENCE</scope>
    <source>
        <strain evidence="1">Rsan-2018</strain>
    </source>
</reference>